<evidence type="ECO:0000256" key="1">
    <source>
        <dbReference type="ARBA" id="ARBA00001917"/>
    </source>
</evidence>
<proteinExistence type="predicted"/>
<dbReference type="GO" id="GO:0016491">
    <property type="term" value="F:oxidoreductase activity"/>
    <property type="evidence" value="ECO:0007669"/>
    <property type="project" value="UniProtKB-KW"/>
</dbReference>
<dbReference type="Gene3D" id="3.20.20.70">
    <property type="entry name" value="Aldolase class I"/>
    <property type="match status" value="1"/>
</dbReference>
<dbReference type="PANTHER" id="PTHR10578:SF107">
    <property type="entry name" value="2-HYDROXYACID OXIDASE 1"/>
    <property type="match status" value="1"/>
</dbReference>
<reference evidence="6" key="1">
    <citation type="journal article" date="2020" name="mSystems">
        <title>Genome- and Community-Level Interaction Insights into Carbon Utilization and Element Cycling Functions of Hydrothermarchaeota in Hydrothermal Sediment.</title>
        <authorList>
            <person name="Zhou Z."/>
            <person name="Liu Y."/>
            <person name="Xu W."/>
            <person name="Pan J."/>
            <person name="Luo Z.H."/>
            <person name="Li M."/>
        </authorList>
    </citation>
    <scope>NUCLEOTIDE SEQUENCE [LARGE SCALE GENOMIC DNA]</scope>
    <source>
        <strain evidence="6">SpSt-503</strain>
    </source>
</reference>
<comment type="caution">
    <text evidence="6">The sequence shown here is derived from an EMBL/GenBank/DDBJ whole genome shotgun (WGS) entry which is preliminary data.</text>
</comment>
<dbReference type="PANTHER" id="PTHR10578">
    <property type="entry name" value="S -2-HYDROXY-ACID OXIDASE-RELATED"/>
    <property type="match status" value="1"/>
</dbReference>
<accession>A0A7C3I622</accession>
<organism evidence="6">
    <name type="scientific">Gracilinema caldarium</name>
    <dbReference type="NCBI Taxonomy" id="215591"/>
    <lineage>
        <taxon>Bacteria</taxon>
        <taxon>Pseudomonadati</taxon>
        <taxon>Spirochaetota</taxon>
        <taxon>Spirochaetia</taxon>
        <taxon>Spirochaetales</taxon>
        <taxon>Breznakiellaceae</taxon>
        <taxon>Gracilinema</taxon>
    </lineage>
</organism>
<evidence type="ECO:0000256" key="4">
    <source>
        <dbReference type="ARBA" id="ARBA00023002"/>
    </source>
</evidence>
<name>A0A7C3I622_9SPIR</name>
<dbReference type="InterPro" id="IPR013785">
    <property type="entry name" value="Aldolase_TIM"/>
</dbReference>
<keyword evidence="4" id="KW-0560">Oxidoreductase</keyword>
<gene>
    <name evidence="6" type="ORF">ENS59_04630</name>
</gene>
<feature type="domain" description="FMN hydroxy acid dehydrogenase" evidence="5">
    <location>
        <begin position="181"/>
        <end position="294"/>
    </location>
</feature>
<keyword evidence="3" id="KW-0288">FMN</keyword>
<dbReference type="AlphaFoldDB" id="A0A7C3I622"/>
<dbReference type="SUPFAM" id="SSF51395">
    <property type="entry name" value="FMN-linked oxidoreductases"/>
    <property type="match status" value="1"/>
</dbReference>
<dbReference type="Pfam" id="PF01070">
    <property type="entry name" value="FMN_dh"/>
    <property type="match status" value="1"/>
</dbReference>
<evidence type="ECO:0000259" key="5">
    <source>
        <dbReference type="PROSITE" id="PS51349"/>
    </source>
</evidence>
<evidence type="ECO:0000256" key="2">
    <source>
        <dbReference type="ARBA" id="ARBA00022630"/>
    </source>
</evidence>
<protein>
    <submittedName>
        <fullName evidence="6">FMN-dependent dehydrogenase</fullName>
    </submittedName>
</protein>
<dbReference type="EMBL" id="DSVL01000143">
    <property type="protein sequence ID" value="HFH28782.1"/>
    <property type="molecule type" value="Genomic_DNA"/>
</dbReference>
<evidence type="ECO:0000313" key="6">
    <source>
        <dbReference type="EMBL" id="HFH28782.1"/>
    </source>
</evidence>
<dbReference type="InterPro" id="IPR000262">
    <property type="entry name" value="FMN-dep_DH"/>
</dbReference>
<dbReference type="InterPro" id="IPR037396">
    <property type="entry name" value="FMN_HAD"/>
</dbReference>
<keyword evidence="2" id="KW-0285">Flavoprotein</keyword>
<sequence>MNLLATKPKCYFCPVCDGQACMNELPGLGGVFDNYNFIANVQDWDELCKTLPLNGAGLPRIRLAPMTGAVQNMGYDEEKPYYYEAVQGCLEAGIALSIGDGYPDEKLQHGIAALKKNKAQGAVFIKPYPNEKILERMEWAGNVAELFGVDIDSYNILTMRNLVHLEKKGVRELLELQEIAHKKWGLPFAIKGVFTEEDMALVAELKPDVVVVSNHGGRIETERGSTAQFLQEQGKRLLKYTGSIWVDGGLRKKEHLAVAKALGASEVLVGRPLVIALLSNGSQGILDWYRALMA</sequence>
<dbReference type="PROSITE" id="PS51349">
    <property type="entry name" value="FMN_HYDROXY_ACID_DH_2"/>
    <property type="match status" value="1"/>
</dbReference>
<evidence type="ECO:0000256" key="3">
    <source>
        <dbReference type="ARBA" id="ARBA00022643"/>
    </source>
</evidence>
<comment type="cofactor">
    <cofactor evidence="1">
        <name>FMN</name>
        <dbReference type="ChEBI" id="CHEBI:58210"/>
    </cofactor>
</comment>